<sequence length="91" mass="10809">MSFEIFTCTLHMCEDKMSFLYVCDFVHAHINKYTSLAKFRVWKNIFVKINRIKLCNVSQYIVPTIITFPVLSTHTHTHIHCFLLPPVLYCR</sequence>
<proteinExistence type="predicted"/>
<name>A0A0L8HQ63_OCTBM</name>
<protein>
    <submittedName>
        <fullName evidence="1">Uncharacterized protein</fullName>
    </submittedName>
</protein>
<reference evidence="1" key="1">
    <citation type="submission" date="2015-07" db="EMBL/GenBank/DDBJ databases">
        <title>MeaNS - Measles Nucleotide Surveillance Program.</title>
        <authorList>
            <person name="Tran T."/>
            <person name="Druce J."/>
        </authorList>
    </citation>
    <scope>NUCLEOTIDE SEQUENCE</scope>
    <source>
        <strain evidence="1">UCB-OBI-ISO-001</strain>
        <tissue evidence="1">Gonad</tissue>
    </source>
</reference>
<organism evidence="1">
    <name type="scientific">Octopus bimaculoides</name>
    <name type="common">California two-spotted octopus</name>
    <dbReference type="NCBI Taxonomy" id="37653"/>
    <lineage>
        <taxon>Eukaryota</taxon>
        <taxon>Metazoa</taxon>
        <taxon>Spiralia</taxon>
        <taxon>Lophotrochozoa</taxon>
        <taxon>Mollusca</taxon>
        <taxon>Cephalopoda</taxon>
        <taxon>Coleoidea</taxon>
        <taxon>Octopodiformes</taxon>
        <taxon>Octopoda</taxon>
        <taxon>Incirrata</taxon>
        <taxon>Octopodidae</taxon>
        <taxon>Octopus</taxon>
    </lineage>
</organism>
<dbReference type="EMBL" id="KQ417556">
    <property type="protein sequence ID" value="KOF91371.1"/>
    <property type="molecule type" value="Genomic_DNA"/>
</dbReference>
<dbReference type="AlphaFoldDB" id="A0A0L8HQ63"/>
<evidence type="ECO:0000313" key="1">
    <source>
        <dbReference type="EMBL" id="KOF91371.1"/>
    </source>
</evidence>
<gene>
    <name evidence="1" type="ORF">OCBIM_22009060mg</name>
</gene>
<accession>A0A0L8HQ63</accession>